<protein>
    <recommendedName>
        <fullName evidence="5">NB-ARC domain-containing protein</fullName>
    </recommendedName>
</protein>
<dbReference type="OrthoDB" id="9811542at2"/>
<organism evidence="3 4">
    <name type="scientific">Dictyobacter alpinus</name>
    <dbReference type="NCBI Taxonomy" id="2014873"/>
    <lineage>
        <taxon>Bacteria</taxon>
        <taxon>Bacillati</taxon>
        <taxon>Chloroflexota</taxon>
        <taxon>Ktedonobacteria</taxon>
        <taxon>Ktedonobacterales</taxon>
        <taxon>Dictyobacteraceae</taxon>
        <taxon>Dictyobacter</taxon>
    </lineage>
</organism>
<keyword evidence="4" id="KW-1185">Reference proteome</keyword>
<dbReference type="InterPro" id="IPR019734">
    <property type="entry name" value="TPR_rpt"/>
</dbReference>
<dbReference type="SUPFAM" id="SSF52540">
    <property type="entry name" value="P-loop containing nucleoside triphosphate hydrolases"/>
    <property type="match status" value="1"/>
</dbReference>
<dbReference type="Pfam" id="PF17874">
    <property type="entry name" value="TPR_MalT"/>
    <property type="match status" value="1"/>
</dbReference>
<dbReference type="PANTHER" id="PTHR47691:SF3">
    <property type="entry name" value="HTH-TYPE TRANSCRIPTIONAL REGULATOR RV0890C-RELATED"/>
    <property type="match status" value="1"/>
</dbReference>
<reference evidence="4" key="1">
    <citation type="submission" date="2018-12" db="EMBL/GenBank/DDBJ databases">
        <title>Tengunoibacter tsumagoiensis gen. nov., sp. nov., Dictyobacter kobayashii sp. nov., D. alpinus sp. nov., and D. joshuensis sp. nov. and description of Dictyobacteraceae fam. nov. within the order Ktedonobacterales isolated from Tengu-no-mugimeshi.</title>
        <authorList>
            <person name="Wang C.M."/>
            <person name="Zheng Y."/>
            <person name="Sakai Y."/>
            <person name="Toyoda A."/>
            <person name="Minakuchi Y."/>
            <person name="Abe K."/>
            <person name="Yokota A."/>
            <person name="Yabe S."/>
        </authorList>
    </citation>
    <scope>NUCLEOTIDE SEQUENCE [LARGE SCALE GENOMIC DNA]</scope>
    <source>
        <strain evidence="4">Uno16</strain>
    </source>
</reference>
<evidence type="ECO:0000259" key="2">
    <source>
        <dbReference type="Pfam" id="PF17874"/>
    </source>
</evidence>
<comment type="caution">
    <text evidence="3">The sequence shown here is derived from an EMBL/GenBank/DDBJ whole genome shotgun (WGS) entry which is preliminary data.</text>
</comment>
<dbReference type="SUPFAM" id="SSF48452">
    <property type="entry name" value="TPR-like"/>
    <property type="match status" value="1"/>
</dbReference>
<dbReference type="InterPro" id="IPR011990">
    <property type="entry name" value="TPR-like_helical_dom_sf"/>
</dbReference>
<dbReference type="InterPro" id="IPR027417">
    <property type="entry name" value="P-loop_NTPase"/>
</dbReference>
<dbReference type="PANTHER" id="PTHR47691">
    <property type="entry name" value="REGULATOR-RELATED"/>
    <property type="match status" value="1"/>
</dbReference>
<dbReference type="InterPro" id="IPR041617">
    <property type="entry name" value="TPR_MalT"/>
</dbReference>
<dbReference type="Proteomes" id="UP000287171">
    <property type="component" value="Unassembled WGS sequence"/>
</dbReference>
<dbReference type="Gene3D" id="1.25.40.10">
    <property type="entry name" value="Tetratricopeptide repeat domain"/>
    <property type="match status" value="1"/>
</dbReference>
<proteinExistence type="predicted"/>
<dbReference type="EMBL" id="BIFT01000002">
    <property type="protein sequence ID" value="GCE30097.1"/>
    <property type="molecule type" value="Genomic_DNA"/>
</dbReference>
<gene>
    <name evidence="3" type="ORF">KDA_55810</name>
</gene>
<feature type="domain" description="NB-ARC" evidence="1">
    <location>
        <begin position="148"/>
        <end position="283"/>
    </location>
</feature>
<dbReference type="SMART" id="SM00028">
    <property type="entry name" value="TPR"/>
    <property type="match status" value="3"/>
</dbReference>
<accession>A0A402BFQ3</accession>
<dbReference type="RefSeq" id="WP_126630256.1">
    <property type="nucleotide sequence ID" value="NZ_BIFT01000002.1"/>
</dbReference>
<evidence type="ECO:0000259" key="1">
    <source>
        <dbReference type="Pfam" id="PF00931"/>
    </source>
</evidence>
<dbReference type="Gene3D" id="3.40.50.300">
    <property type="entry name" value="P-loop containing nucleotide triphosphate hydrolases"/>
    <property type="match status" value="1"/>
</dbReference>
<name>A0A402BFQ3_9CHLR</name>
<dbReference type="GO" id="GO:0043531">
    <property type="term" value="F:ADP binding"/>
    <property type="evidence" value="ECO:0007669"/>
    <property type="project" value="InterPro"/>
</dbReference>
<evidence type="ECO:0000313" key="4">
    <source>
        <dbReference type="Proteomes" id="UP000287171"/>
    </source>
</evidence>
<dbReference type="Pfam" id="PF00931">
    <property type="entry name" value="NB-ARC"/>
    <property type="match status" value="1"/>
</dbReference>
<dbReference type="PRINTS" id="PR00364">
    <property type="entry name" value="DISEASERSIST"/>
</dbReference>
<sequence length="846" mass="95596">MTSSINRDSTPLPEGLKLFRESLTTFRRRSGHLQKELADALGIDAQVLSRKLHGARRSFPTHAEVKQIIKTLADWDAITTRIEAAQLLKLMGLKTETFTELEWKTPPLAKLEVEPPYKSSAITTPQQTTAFRALSLLPNPATGLIGREYHVQLLLDRLRHRSVRLLTLYGMGGVGKTRLALEVAHAVQHDFADGVFFIPLSSLREAALIPATIVQTLHLMEPIRDRNTDKQSVFSHEDVLKNFLRDKTLLLVFDNVEQIPGIAAFISDLLQSARDIKIMVTSRILLHLYGEYEFDVPPLTIDTFEQEASPETYTQFSAVRLFVERAQAVNPAFDLTPENATTVSHICTRLDGLPLAIELAAARSKVLSLPEILQRLTEGASQSFLHTTAYNALQGHQTLQATLDWSYKLLLAADQALFCRYSVFVGGWTLKAALAIVMFDKPEATIDAVAAQIEFLIDQSLVKRMRPEEFSSEENQEPRFYLLETIREYTMRQLEASGERADIQQRHARYYLELVARTESNVSDSGQSASIALLVREQGNLRAVLAWATEHEETESALRISNALGKFWEARMQFREAHRWIDAVFKMQADTSLTAQANLLMGSARLALWEIGYERSRELAEEALKLYEASGNHFGKTWALFQIGDTWHIQGDYAQATTYLEQCLHLLYEQQDWRSYAFTLSRLGALATLQGNMQQAHMRLSEAMQLLREYPEPGLLTVTLIYLGVLSFLQNDLKSSYAYLREGLLLARQAGNLYMLATALIVLGCMQGRVHGPSYAAHICSAAEDLYKSLHTTVPTAYHQLYHVHLSKIQTLVDRATWETWWAEGKDYSLEEICKLAMFERVSKAT</sequence>
<evidence type="ECO:0008006" key="5">
    <source>
        <dbReference type="Google" id="ProtNLM"/>
    </source>
</evidence>
<evidence type="ECO:0000313" key="3">
    <source>
        <dbReference type="EMBL" id="GCE30097.1"/>
    </source>
</evidence>
<dbReference type="AlphaFoldDB" id="A0A402BFQ3"/>
<dbReference type="InterPro" id="IPR002182">
    <property type="entry name" value="NB-ARC"/>
</dbReference>
<feature type="domain" description="MalT-like TPR region" evidence="2">
    <location>
        <begin position="613"/>
        <end position="791"/>
    </location>
</feature>